<dbReference type="InterPro" id="IPR036291">
    <property type="entry name" value="NAD(P)-bd_dom_sf"/>
</dbReference>
<reference evidence="1 2" key="1">
    <citation type="submission" date="2019-05" db="EMBL/GenBank/DDBJ databases">
        <title>Genome sequences of Thalassotalea litorea 1K03283.</title>
        <authorList>
            <person name="Zhang D."/>
        </authorList>
    </citation>
    <scope>NUCLEOTIDE SEQUENCE [LARGE SCALE GENOMIC DNA]</scope>
    <source>
        <strain evidence="1 2">MCCC 1K03283</strain>
    </source>
</reference>
<protein>
    <submittedName>
        <fullName evidence="1">SDR family oxidoreductase</fullName>
    </submittedName>
</protein>
<dbReference type="Proteomes" id="UP000307790">
    <property type="component" value="Unassembled WGS sequence"/>
</dbReference>
<dbReference type="SUPFAM" id="SSF51735">
    <property type="entry name" value="NAD(P)-binding Rossmann-fold domains"/>
    <property type="match status" value="1"/>
</dbReference>
<dbReference type="EMBL" id="VCBC01000008">
    <property type="protein sequence ID" value="TLU65120.1"/>
    <property type="molecule type" value="Genomic_DNA"/>
</dbReference>
<dbReference type="InterPro" id="IPR052184">
    <property type="entry name" value="SDR_enzymes"/>
</dbReference>
<accession>A0A5R9IHV4</accession>
<evidence type="ECO:0000313" key="2">
    <source>
        <dbReference type="Proteomes" id="UP000307790"/>
    </source>
</evidence>
<proteinExistence type="predicted"/>
<dbReference type="CDD" id="cd05325">
    <property type="entry name" value="carb_red_sniffer_like_SDR_c"/>
    <property type="match status" value="1"/>
</dbReference>
<dbReference type="InterPro" id="IPR002347">
    <property type="entry name" value="SDR_fam"/>
</dbReference>
<dbReference type="AlphaFoldDB" id="A0A5R9IHV4"/>
<gene>
    <name evidence="1" type="ORF">FE810_09340</name>
</gene>
<sequence>MLESKASVIVITGANRGIGLAMAQIFAKRGDQVFAVCRNASATLEQLAQQYSLKIIENIDVAKEQDVQTLKSKLSSVSIDLLINNAGILRDESLDNFNAEQIELQFQVNALAPLRICQSLQGCLRKGSKIALITSRMGSITDNTSGGRYGYRMSKAALNIAGMSLAKDLYTKDIAVGIYHPGYVQTDMVNGNGDISADTAAQRLVGLMDELTLDESGVFRHSNGEVLPW</sequence>
<comment type="caution">
    <text evidence="1">The sequence shown here is derived from an EMBL/GenBank/DDBJ whole genome shotgun (WGS) entry which is preliminary data.</text>
</comment>
<dbReference type="RefSeq" id="WP_138319790.1">
    <property type="nucleotide sequence ID" value="NZ_VCBC01000008.1"/>
</dbReference>
<dbReference type="GO" id="GO:0016616">
    <property type="term" value="F:oxidoreductase activity, acting on the CH-OH group of donors, NAD or NADP as acceptor"/>
    <property type="evidence" value="ECO:0007669"/>
    <property type="project" value="TreeGrafter"/>
</dbReference>
<dbReference type="Gene3D" id="3.40.50.720">
    <property type="entry name" value="NAD(P)-binding Rossmann-like Domain"/>
    <property type="match status" value="1"/>
</dbReference>
<dbReference type="PANTHER" id="PTHR45458:SF1">
    <property type="entry name" value="SHORT CHAIN DEHYDROGENASE"/>
    <property type="match status" value="1"/>
</dbReference>
<dbReference type="PANTHER" id="PTHR45458">
    <property type="entry name" value="SHORT-CHAIN DEHYDROGENASE/REDUCTASE SDR"/>
    <property type="match status" value="1"/>
</dbReference>
<dbReference type="OrthoDB" id="5786478at2"/>
<dbReference type="Pfam" id="PF00106">
    <property type="entry name" value="adh_short"/>
    <property type="match status" value="1"/>
</dbReference>
<keyword evidence="2" id="KW-1185">Reference proteome</keyword>
<name>A0A5R9IHV4_9GAMM</name>
<organism evidence="1 2">
    <name type="scientific">Thalassotalea litorea</name>
    <dbReference type="NCBI Taxonomy" id="2020715"/>
    <lineage>
        <taxon>Bacteria</taxon>
        <taxon>Pseudomonadati</taxon>
        <taxon>Pseudomonadota</taxon>
        <taxon>Gammaproteobacteria</taxon>
        <taxon>Alteromonadales</taxon>
        <taxon>Colwelliaceae</taxon>
        <taxon>Thalassotalea</taxon>
    </lineage>
</organism>
<evidence type="ECO:0000313" key="1">
    <source>
        <dbReference type="EMBL" id="TLU65120.1"/>
    </source>
</evidence>
<dbReference type="PRINTS" id="PR00081">
    <property type="entry name" value="GDHRDH"/>
</dbReference>